<comment type="caution">
    <text evidence="1">The sequence shown here is derived from an EMBL/GenBank/DDBJ whole genome shotgun (WGS) entry which is preliminary data.</text>
</comment>
<dbReference type="Gene3D" id="3.80.10.10">
    <property type="entry name" value="Ribonuclease Inhibitor"/>
    <property type="match status" value="1"/>
</dbReference>
<dbReference type="EMBL" id="BOPG01000024">
    <property type="protein sequence ID" value="GIJ56568.1"/>
    <property type="molecule type" value="Genomic_DNA"/>
</dbReference>
<name>A0A8J3Z595_9ACTN</name>
<evidence type="ECO:0000313" key="1">
    <source>
        <dbReference type="EMBL" id="GIJ56568.1"/>
    </source>
</evidence>
<keyword evidence="2" id="KW-1185">Reference proteome</keyword>
<accession>A0A8J3Z595</accession>
<protein>
    <recommendedName>
        <fullName evidence="3">Leucine Rich repeat-containing protein</fullName>
    </recommendedName>
</protein>
<gene>
    <name evidence="1" type="ORF">Vau01_040840</name>
</gene>
<organism evidence="1 2">
    <name type="scientific">Virgisporangium aurantiacum</name>
    <dbReference type="NCBI Taxonomy" id="175570"/>
    <lineage>
        <taxon>Bacteria</taxon>
        <taxon>Bacillati</taxon>
        <taxon>Actinomycetota</taxon>
        <taxon>Actinomycetes</taxon>
        <taxon>Micromonosporales</taxon>
        <taxon>Micromonosporaceae</taxon>
        <taxon>Virgisporangium</taxon>
    </lineage>
</organism>
<evidence type="ECO:0008006" key="3">
    <source>
        <dbReference type="Google" id="ProtNLM"/>
    </source>
</evidence>
<proteinExistence type="predicted"/>
<dbReference type="AlphaFoldDB" id="A0A8J3Z595"/>
<reference evidence="1" key="1">
    <citation type="submission" date="2021-01" db="EMBL/GenBank/DDBJ databases">
        <title>Whole genome shotgun sequence of Virgisporangium aurantiacum NBRC 16421.</title>
        <authorList>
            <person name="Komaki H."/>
            <person name="Tamura T."/>
        </authorList>
    </citation>
    <scope>NUCLEOTIDE SEQUENCE</scope>
    <source>
        <strain evidence="1">NBRC 16421</strain>
    </source>
</reference>
<evidence type="ECO:0000313" key="2">
    <source>
        <dbReference type="Proteomes" id="UP000612585"/>
    </source>
</evidence>
<dbReference type="RefSeq" id="WP_239151720.1">
    <property type="nucleotide sequence ID" value="NZ_BOPG01000024.1"/>
</dbReference>
<dbReference type="Proteomes" id="UP000612585">
    <property type="component" value="Unassembled WGS sequence"/>
</dbReference>
<sequence length="200" mass="21283">MSWIKVGAVHRLLDAYPRLRVLRVRGSMDTLSFAPVRHAAVRELAFETGGLGRGILAGVVASDLPALEHLELWLGVDRYGGDITVDDLAPLLGGATFPGLRRLGLRNAEFADRLAAAVAAAPVVAGLTEVDLSLGMLGDEGAAALLAGQPLTHLRRLDLHHHFLSAAMADRLVAELPGVDVDVSDRQSAEEWGRFTAVSE</sequence>
<dbReference type="SUPFAM" id="SSF52047">
    <property type="entry name" value="RNI-like"/>
    <property type="match status" value="1"/>
</dbReference>
<dbReference type="InterPro" id="IPR032675">
    <property type="entry name" value="LRR_dom_sf"/>
</dbReference>